<feature type="region of interest" description="Disordered" evidence="1">
    <location>
        <begin position="400"/>
        <end position="439"/>
    </location>
</feature>
<dbReference type="STRING" id="1611254.A0A2G5U3T5"/>
<dbReference type="PANTHER" id="PTHR11668">
    <property type="entry name" value="SERINE/THREONINE PROTEIN PHOSPHATASE"/>
    <property type="match status" value="1"/>
</dbReference>
<dbReference type="GO" id="GO:0005634">
    <property type="term" value="C:nucleus"/>
    <property type="evidence" value="ECO:0007669"/>
    <property type="project" value="TreeGrafter"/>
</dbReference>
<evidence type="ECO:0000256" key="2">
    <source>
        <dbReference type="SAM" id="SignalP"/>
    </source>
</evidence>
<dbReference type="PANTHER" id="PTHR11668:SF311">
    <property type="entry name" value="SERINE_THREONINE SPECIFIC PROTEIN PHOSPHATASES DOMAIN-CONTAINING PROTEIN"/>
    <property type="match status" value="1"/>
</dbReference>
<dbReference type="GO" id="GO:0005737">
    <property type="term" value="C:cytoplasm"/>
    <property type="evidence" value="ECO:0007669"/>
    <property type="project" value="TreeGrafter"/>
</dbReference>
<feature type="compositionally biased region" description="Low complexity" evidence="1">
    <location>
        <begin position="413"/>
        <end position="432"/>
    </location>
</feature>
<dbReference type="PRINTS" id="PR00114">
    <property type="entry name" value="STPHPHTASE"/>
</dbReference>
<feature type="signal peptide" evidence="2">
    <location>
        <begin position="1"/>
        <end position="35"/>
    </location>
</feature>
<evidence type="ECO:0000313" key="5">
    <source>
        <dbReference type="Proteomes" id="UP000230233"/>
    </source>
</evidence>
<dbReference type="OrthoDB" id="5845028at2759"/>
<evidence type="ECO:0000256" key="1">
    <source>
        <dbReference type="SAM" id="MobiDB-lite"/>
    </source>
</evidence>
<accession>A0A2G5U3T5</accession>
<evidence type="ECO:0000259" key="3">
    <source>
        <dbReference type="SMART" id="SM00156"/>
    </source>
</evidence>
<proteinExistence type="predicted"/>
<name>A0A2G5U3T5_9PELO</name>
<dbReference type="EMBL" id="PDUG01000004">
    <property type="protein sequence ID" value="PIC33896.1"/>
    <property type="molecule type" value="Genomic_DNA"/>
</dbReference>
<dbReference type="GO" id="GO:0004722">
    <property type="term" value="F:protein serine/threonine phosphatase activity"/>
    <property type="evidence" value="ECO:0007669"/>
    <property type="project" value="TreeGrafter"/>
</dbReference>
<gene>
    <name evidence="4" type="primary">Cni-ZC477.2</name>
    <name evidence="4" type="synonym">Cnig_chr_IV.g13710</name>
    <name evidence="4" type="ORF">B9Z55_013710</name>
</gene>
<dbReference type="AlphaFoldDB" id="A0A2G5U3T5"/>
<dbReference type="Proteomes" id="UP000230233">
    <property type="component" value="Chromosome IV"/>
</dbReference>
<keyword evidence="5" id="KW-1185">Reference proteome</keyword>
<dbReference type="InterPro" id="IPR050341">
    <property type="entry name" value="PP1_catalytic_subunit"/>
</dbReference>
<evidence type="ECO:0000313" key="4">
    <source>
        <dbReference type="EMBL" id="PIC33896.1"/>
    </source>
</evidence>
<sequence>MPATPDVSVLCNLLFFFQIKLTIVLLKMQYSEGLADEIQSETVEQQLLREEVEKTLKLPALPESEKKEPGLAETIPENFAFEPHSFLKKMLHPERLNDDQKMKDIAWYEVDQLCNEVIVNLMNEQNLVSVSVPVTIVGDIHGNFHDLYRALLARTNPDMIEERTSVKVRPFARDRFIFLGDYINVGKRSIECLCLLFALKATSPHRFTLLRGSQEGPIGKHFLTSLEELTPFYANKLQKKFEEVFSWMPLAAVVGEKIFCVHGGISPHLGSLKDIDKIPRPLLDVKENILATDLIFSDPLDYEFLHVPKKEPIFEANYLRHAGVLFNEATVEEFCERTGMKLIVRSHTMIPFGYRLFANRKMITIFTSTGYKKERNHGSVMKVDKDGKITMINFLPAPLKKKKKKDENEQGNDDTNTRTTLDTQTVRTDATTMISERAI</sequence>
<organism evidence="4 5">
    <name type="scientific">Caenorhabditis nigoni</name>
    <dbReference type="NCBI Taxonomy" id="1611254"/>
    <lineage>
        <taxon>Eukaryota</taxon>
        <taxon>Metazoa</taxon>
        <taxon>Ecdysozoa</taxon>
        <taxon>Nematoda</taxon>
        <taxon>Chromadorea</taxon>
        <taxon>Rhabditida</taxon>
        <taxon>Rhabditina</taxon>
        <taxon>Rhabditomorpha</taxon>
        <taxon>Rhabditoidea</taxon>
        <taxon>Rhabditidae</taxon>
        <taxon>Peloderinae</taxon>
        <taxon>Caenorhabditis</taxon>
    </lineage>
</organism>
<keyword evidence="2" id="KW-0732">Signal</keyword>
<feature type="domain" description="Serine/threonine specific protein phosphatases" evidence="3">
    <location>
        <begin position="105"/>
        <end position="398"/>
    </location>
</feature>
<dbReference type="Gene3D" id="3.60.21.10">
    <property type="match status" value="1"/>
</dbReference>
<comment type="caution">
    <text evidence="4">The sequence shown here is derived from an EMBL/GenBank/DDBJ whole genome shotgun (WGS) entry which is preliminary data.</text>
</comment>
<feature type="chain" id="PRO_5013734428" description="Serine/threonine specific protein phosphatases domain-containing protein" evidence="2">
    <location>
        <begin position="36"/>
        <end position="439"/>
    </location>
</feature>
<dbReference type="InterPro" id="IPR004843">
    <property type="entry name" value="Calcineurin-like_PHP"/>
</dbReference>
<dbReference type="InterPro" id="IPR006186">
    <property type="entry name" value="Ser/Thr-sp_prot-phosphatase"/>
</dbReference>
<dbReference type="SUPFAM" id="SSF56300">
    <property type="entry name" value="Metallo-dependent phosphatases"/>
    <property type="match status" value="1"/>
</dbReference>
<protein>
    <recommendedName>
        <fullName evidence="3">Serine/threonine specific protein phosphatases domain-containing protein</fullName>
    </recommendedName>
</protein>
<dbReference type="SMART" id="SM00156">
    <property type="entry name" value="PP2Ac"/>
    <property type="match status" value="1"/>
</dbReference>
<dbReference type="InterPro" id="IPR029052">
    <property type="entry name" value="Metallo-depent_PP-like"/>
</dbReference>
<reference evidence="5" key="1">
    <citation type="submission" date="2017-10" db="EMBL/GenBank/DDBJ databases">
        <title>Rapid genome shrinkage in a self-fertile nematode reveals novel sperm competition proteins.</title>
        <authorList>
            <person name="Yin D."/>
            <person name="Schwarz E.M."/>
            <person name="Thomas C.G."/>
            <person name="Felde R.L."/>
            <person name="Korf I.F."/>
            <person name="Cutter A.D."/>
            <person name="Schartner C.M."/>
            <person name="Ralston E.J."/>
            <person name="Meyer B.J."/>
            <person name="Haag E.S."/>
        </authorList>
    </citation>
    <scope>NUCLEOTIDE SEQUENCE [LARGE SCALE GENOMIC DNA]</scope>
    <source>
        <strain evidence="5">JU1422</strain>
    </source>
</reference>
<dbReference type="CDD" id="cd00144">
    <property type="entry name" value="MPP_PPP_family"/>
    <property type="match status" value="1"/>
</dbReference>
<dbReference type="Pfam" id="PF00149">
    <property type="entry name" value="Metallophos"/>
    <property type="match status" value="1"/>
</dbReference>